<dbReference type="Proteomes" id="UP000193498">
    <property type="component" value="Unassembled WGS sequence"/>
</dbReference>
<evidence type="ECO:0000256" key="3">
    <source>
        <dbReference type="ARBA" id="ARBA00022989"/>
    </source>
</evidence>
<evidence type="ECO:0000256" key="4">
    <source>
        <dbReference type="ARBA" id="ARBA00023136"/>
    </source>
</evidence>
<dbReference type="PANTHER" id="PTHR12911">
    <property type="entry name" value="SAD1/UNC-84-LIKE PROTEIN-RELATED"/>
    <property type="match status" value="1"/>
</dbReference>
<sequence>MDEELEKTELERKERREKHLKAVGLIEDLIQGTLFKHTADTIAKPDFAMYSAGARVITKLTSPSYLPQTGSFLGKLAQVFGINTRKNGNPPAIAMDPDTHLGRCWAFPGSQGQLTIQLSRTINATDFTIEHVDQQVAIDLRSAPKNIEVYGFIHEPTDSVEDDLEEYNRFLLGRFEFDPKEHPIQTFSAISERQVKYVQLRVLSNHGHPDFTCIYRFRVHGKLNEED</sequence>
<dbReference type="PROSITE" id="PS51469">
    <property type="entry name" value="SUN"/>
    <property type="match status" value="1"/>
</dbReference>
<feature type="domain" description="SUN" evidence="5">
    <location>
        <begin position="53"/>
        <end position="224"/>
    </location>
</feature>
<dbReference type="GO" id="GO:0043495">
    <property type="term" value="F:protein-membrane adaptor activity"/>
    <property type="evidence" value="ECO:0007669"/>
    <property type="project" value="TreeGrafter"/>
</dbReference>
<keyword evidence="4" id="KW-0472">Membrane</keyword>
<evidence type="ECO:0000313" key="6">
    <source>
        <dbReference type="EMBL" id="ORX94979.1"/>
    </source>
</evidence>
<gene>
    <name evidence="6" type="ORF">K493DRAFT_220191</name>
</gene>
<reference evidence="6 7" key="1">
    <citation type="submission" date="2016-07" db="EMBL/GenBank/DDBJ databases">
        <title>Pervasive Adenine N6-methylation of Active Genes in Fungi.</title>
        <authorList>
            <consortium name="DOE Joint Genome Institute"/>
            <person name="Mondo S.J."/>
            <person name="Dannebaum R.O."/>
            <person name="Kuo R.C."/>
            <person name="Labutti K."/>
            <person name="Haridas S."/>
            <person name="Kuo A."/>
            <person name="Salamov A."/>
            <person name="Ahrendt S.R."/>
            <person name="Lipzen A."/>
            <person name="Sullivan W."/>
            <person name="Andreopoulos W.B."/>
            <person name="Clum A."/>
            <person name="Lindquist E."/>
            <person name="Daum C."/>
            <person name="Ramamoorthy G.K."/>
            <person name="Gryganskyi A."/>
            <person name="Culley D."/>
            <person name="Magnuson J.K."/>
            <person name="James T.Y."/>
            <person name="O'Malley M.A."/>
            <person name="Stajich J.E."/>
            <person name="Spatafora J.W."/>
            <person name="Visel A."/>
            <person name="Grigoriev I.V."/>
        </authorList>
    </citation>
    <scope>NUCLEOTIDE SEQUENCE [LARGE SCALE GENOMIC DNA]</scope>
    <source>
        <strain evidence="6 7">CBS 931.73</strain>
    </source>
</reference>
<dbReference type="InterPro" id="IPR045119">
    <property type="entry name" value="SUN1-5"/>
</dbReference>
<dbReference type="InParanoid" id="A0A1Y1YAC7"/>
<evidence type="ECO:0000259" key="5">
    <source>
        <dbReference type="PROSITE" id="PS51469"/>
    </source>
</evidence>
<dbReference type="SUPFAM" id="SSF49785">
    <property type="entry name" value="Galactose-binding domain-like"/>
    <property type="match status" value="1"/>
</dbReference>
<dbReference type="OrthoDB" id="342281at2759"/>
<name>A0A1Y1YAC7_9FUNG</name>
<evidence type="ECO:0000256" key="2">
    <source>
        <dbReference type="ARBA" id="ARBA00022692"/>
    </source>
</evidence>
<evidence type="ECO:0000313" key="7">
    <source>
        <dbReference type="Proteomes" id="UP000193498"/>
    </source>
</evidence>
<dbReference type="InterPro" id="IPR012919">
    <property type="entry name" value="SUN_dom"/>
</dbReference>
<comment type="subcellular location">
    <subcellularLocation>
        <location evidence="1">Membrane</location>
    </subcellularLocation>
</comment>
<dbReference type="InterPro" id="IPR008979">
    <property type="entry name" value="Galactose-bd-like_sf"/>
</dbReference>
<dbReference type="GO" id="GO:0034993">
    <property type="term" value="C:meiotic nuclear membrane microtubule tethering complex"/>
    <property type="evidence" value="ECO:0007669"/>
    <property type="project" value="TreeGrafter"/>
</dbReference>
<organism evidence="6 7">
    <name type="scientific">Basidiobolus meristosporus CBS 931.73</name>
    <dbReference type="NCBI Taxonomy" id="1314790"/>
    <lineage>
        <taxon>Eukaryota</taxon>
        <taxon>Fungi</taxon>
        <taxon>Fungi incertae sedis</taxon>
        <taxon>Zoopagomycota</taxon>
        <taxon>Entomophthoromycotina</taxon>
        <taxon>Basidiobolomycetes</taxon>
        <taxon>Basidiobolales</taxon>
        <taxon>Basidiobolaceae</taxon>
        <taxon>Basidiobolus</taxon>
    </lineage>
</organism>
<dbReference type="AlphaFoldDB" id="A0A1Y1YAC7"/>
<dbReference type="Gene3D" id="2.60.120.260">
    <property type="entry name" value="Galactose-binding domain-like"/>
    <property type="match status" value="1"/>
</dbReference>
<keyword evidence="7" id="KW-1185">Reference proteome</keyword>
<keyword evidence="3" id="KW-1133">Transmembrane helix</keyword>
<dbReference type="Pfam" id="PF07738">
    <property type="entry name" value="Sad1_UNC"/>
    <property type="match status" value="1"/>
</dbReference>
<protein>
    <recommendedName>
        <fullName evidence="5">SUN domain-containing protein</fullName>
    </recommendedName>
</protein>
<keyword evidence="2" id="KW-0812">Transmembrane</keyword>
<dbReference type="STRING" id="1314790.A0A1Y1YAC7"/>
<comment type="caution">
    <text evidence="6">The sequence shown here is derived from an EMBL/GenBank/DDBJ whole genome shotgun (WGS) entry which is preliminary data.</text>
</comment>
<dbReference type="EMBL" id="MCFE01000190">
    <property type="protein sequence ID" value="ORX94979.1"/>
    <property type="molecule type" value="Genomic_DNA"/>
</dbReference>
<dbReference type="PANTHER" id="PTHR12911:SF8">
    <property type="entry name" value="KLAROID PROTEIN-RELATED"/>
    <property type="match status" value="1"/>
</dbReference>
<accession>A0A1Y1YAC7</accession>
<proteinExistence type="predicted"/>
<evidence type="ECO:0000256" key="1">
    <source>
        <dbReference type="ARBA" id="ARBA00004370"/>
    </source>
</evidence>